<comment type="caution">
    <text evidence="9">The sequence shown here is derived from an EMBL/GenBank/DDBJ whole genome shotgun (WGS) entry which is preliminary data.</text>
</comment>
<dbReference type="RefSeq" id="WP_189155913.1">
    <property type="nucleotide sequence ID" value="NZ_BMNC01000004.1"/>
</dbReference>
<dbReference type="InterPro" id="IPR015421">
    <property type="entry name" value="PyrdxlP-dep_Trfase_major"/>
</dbReference>
<evidence type="ECO:0000256" key="4">
    <source>
        <dbReference type="ARBA" id="ARBA00013049"/>
    </source>
</evidence>
<dbReference type="PIRSF" id="PIRSF000521">
    <property type="entry name" value="Transaminase_4ab_Lys_Orn"/>
    <property type="match status" value="1"/>
</dbReference>
<dbReference type="PANTHER" id="PTHR45688:SF3">
    <property type="entry name" value="ALANINE--GLYOXYLATE AMINOTRANSFERASE 2, MITOCHONDRIAL"/>
    <property type="match status" value="1"/>
</dbReference>
<name>A0ABQ2I1C0_9PSEU</name>
<evidence type="ECO:0000256" key="8">
    <source>
        <dbReference type="RuleBase" id="RU003560"/>
    </source>
</evidence>
<comment type="subunit">
    <text evidence="3">Homotetramer.</text>
</comment>
<proteinExistence type="inferred from homology"/>
<dbReference type="Pfam" id="PF00202">
    <property type="entry name" value="Aminotran_3"/>
    <property type="match status" value="1"/>
</dbReference>
<dbReference type="Gene3D" id="3.90.1150.10">
    <property type="entry name" value="Aspartate Aminotransferase, domain 1"/>
    <property type="match status" value="1"/>
</dbReference>
<dbReference type="InterPro" id="IPR015424">
    <property type="entry name" value="PyrdxlP-dep_Trfase"/>
</dbReference>
<keyword evidence="6" id="KW-0808">Transferase</keyword>
<evidence type="ECO:0000256" key="7">
    <source>
        <dbReference type="ARBA" id="ARBA00022898"/>
    </source>
</evidence>
<dbReference type="EMBL" id="BMNC01000004">
    <property type="protein sequence ID" value="GGM95646.1"/>
    <property type="molecule type" value="Genomic_DNA"/>
</dbReference>
<keyword evidence="10" id="KW-1185">Reference proteome</keyword>
<comment type="cofactor">
    <cofactor evidence="1">
        <name>pyridoxal 5'-phosphate</name>
        <dbReference type="ChEBI" id="CHEBI:597326"/>
    </cofactor>
</comment>
<gene>
    <name evidence="9" type="ORF">GCM10011609_36580</name>
</gene>
<dbReference type="SUPFAM" id="SSF53383">
    <property type="entry name" value="PLP-dependent transferases"/>
    <property type="match status" value="1"/>
</dbReference>
<dbReference type="InterPro" id="IPR015422">
    <property type="entry name" value="PyrdxlP-dep_Trfase_small"/>
</dbReference>
<evidence type="ECO:0000256" key="1">
    <source>
        <dbReference type="ARBA" id="ARBA00001933"/>
    </source>
</evidence>
<evidence type="ECO:0000256" key="3">
    <source>
        <dbReference type="ARBA" id="ARBA00011881"/>
    </source>
</evidence>
<accession>A0ABQ2I1C0</accession>
<keyword evidence="5 9" id="KW-0032">Aminotransferase</keyword>
<dbReference type="EC" id="2.6.1.44" evidence="4"/>
<dbReference type="CDD" id="cd00610">
    <property type="entry name" value="OAT_like"/>
    <property type="match status" value="1"/>
</dbReference>
<evidence type="ECO:0000313" key="10">
    <source>
        <dbReference type="Proteomes" id="UP000597656"/>
    </source>
</evidence>
<protein>
    <recommendedName>
        <fullName evidence="4">alanine--glyoxylate transaminase</fullName>
        <ecNumber evidence="4">2.6.1.44</ecNumber>
    </recommendedName>
</protein>
<dbReference type="InterPro" id="IPR005814">
    <property type="entry name" value="Aminotrans_3"/>
</dbReference>
<reference evidence="10" key="1">
    <citation type="journal article" date="2019" name="Int. J. Syst. Evol. Microbiol.">
        <title>The Global Catalogue of Microorganisms (GCM) 10K type strain sequencing project: providing services to taxonomists for standard genome sequencing and annotation.</title>
        <authorList>
            <consortium name="The Broad Institute Genomics Platform"/>
            <consortium name="The Broad Institute Genome Sequencing Center for Infectious Disease"/>
            <person name="Wu L."/>
            <person name="Ma J."/>
        </authorList>
    </citation>
    <scope>NUCLEOTIDE SEQUENCE [LARGE SCALE GENOMIC DNA]</scope>
    <source>
        <strain evidence="10">CGMCC 4.7319</strain>
    </source>
</reference>
<organism evidence="9 10">
    <name type="scientific">Lentzea pudingi</name>
    <dbReference type="NCBI Taxonomy" id="1789439"/>
    <lineage>
        <taxon>Bacteria</taxon>
        <taxon>Bacillati</taxon>
        <taxon>Actinomycetota</taxon>
        <taxon>Actinomycetes</taxon>
        <taxon>Pseudonocardiales</taxon>
        <taxon>Pseudonocardiaceae</taxon>
        <taxon>Lentzea</taxon>
    </lineage>
</organism>
<evidence type="ECO:0000313" key="9">
    <source>
        <dbReference type="EMBL" id="GGM95646.1"/>
    </source>
</evidence>
<dbReference type="PANTHER" id="PTHR45688">
    <property type="match status" value="1"/>
</dbReference>
<comment type="similarity">
    <text evidence="2 8">Belongs to the class-III pyridoxal-phosphate-dependent aminotransferase family.</text>
</comment>
<keyword evidence="7 8" id="KW-0663">Pyridoxal phosphate</keyword>
<dbReference type="GO" id="GO:0008483">
    <property type="term" value="F:transaminase activity"/>
    <property type="evidence" value="ECO:0007669"/>
    <property type="project" value="UniProtKB-KW"/>
</dbReference>
<dbReference type="Gene3D" id="3.40.640.10">
    <property type="entry name" value="Type I PLP-dependent aspartate aminotransferase-like (Major domain)"/>
    <property type="match status" value="1"/>
</dbReference>
<evidence type="ECO:0000256" key="2">
    <source>
        <dbReference type="ARBA" id="ARBA00008954"/>
    </source>
</evidence>
<sequence length="427" mass="45446">MAHKELLARHRAVMPKWLALYYDEPIEIASAGGRRVTDREGTTYLDFFAGILTNAIGYDVAEISDAIRRQVDTGVFHSSTLYLIKNQIELAEKVAELSGIPDAKVFFTNSGTEANETALMLATQARRSEQVLALRNSYHGRAFATIAITGNRGWSASALSPIKVSWVHGGYRYRGPFKALNDKDYIKACVEDLREVIEVTTSGDVACMIVEPIQGVGGFTSPPDGLFRAFKDVLDEYGILFISDEVQTGWGRTGEHFWGIQAHDVVPDAMTFAKGLGNGLAIGGVVARGDLMDTINANSISTFGGNPISTAGALATLDYLLGHDLQANAAKLGSRLLGGLRELAEKHPVIGDVRGKGLMVGVEFVGPEGEPNAGAAATVLAESKAGGLLVGKGGLYGNVIRLAPPMTVTADEVEEALGILAQAVERA</sequence>
<dbReference type="Proteomes" id="UP000597656">
    <property type="component" value="Unassembled WGS sequence"/>
</dbReference>
<evidence type="ECO:0000256" key="5">
    <source>
        <dbReference type="ARBA" id="ARBA00022576"/>
    </source>
</evidence>
<evidence type="ECO:0000256" key="6">
    <source>
        <dbReference type="ARBA" id="ARBA00022679"/>
    </source>
</evidence>